<sequence>MGRFPALLCVSAPPTIGSFPCSSLCLCPSHNGEISCTTCSLCLCPSHNGEISCTTSCLCLSHNGEISLQWFVSSPPKMMRVPSCSLCLCPSHNDEISQQ</sequence>
<protein>
    <recommendedName>
        <fullName evidence="3">Secreted protein</fullName>
    </recommendedName>
</protein>
<organism evidence="1 2">
    <name type="scientific">Staurois parvus</name>
    <dbReference type="NCBI Taxonomy" id="386267"/>
    <lineage>
        <taxon>Eukaryota</taxon>
        <taxon>Metazoa</taxon>
        <taxon>Chordata</taxon>
        <taxon>Craniata</taxon>
        <taxon>Vertebrata</taxon>
        <taxon>Euteleostomi</taxon>
        <taxon>Amphibia</taxon>
        <taxon>Batrachia</taxon>
        <taxon>Anura</taxon>
        <taxon>Neobatrachia</taxon>
        <taxon>Ranoidea</taxon>
        <taxon>Ranidae</taxon>
        <taxon>Staurois</taxon>
    </lineage>
</organism>
<proteinExistence type="predicted"/>
<comment type="caution">
    <text evidence="1">The sequence shown here is derived from an EMBL/GenBank/DDBJ whole genome shotgun (WGS) entry which is preliminary data.</text>
</comment>
<evidence type="ECO:0000313" key="2">
    <source>
        <dbReference type="Proteomes" id="UP001162483"/>
    </source>
</evidence>
<reference evidence="1" key="1">
    <citation type="submission" date="2023-05" db="EMBL/GenBank/DDBJ databases">
        <authorList>
            <person name="Stuckert A."/>
        </authorList>
    </citation>
    <scope>NUCLEOTIDE SEQUENCE</scope>
</reference>
<evidence type="ECO:0000313" key="1">
    <source>
        <dbReference type="EMBL" id="CAI9607205.1"/>
    </source>
</evidence>
<gene>
    <name evidence="1" type="ORF">SPARVUS_LOCUS13912296</name>
</gene>
<name>A0ABN9GCZ9_9NEOB</name>
<dbReference type="EMBL" id="CATNWA010018416">
    <property type="protein sequence ID" value="CAI9607205.1"/>
    <property type="molecule type" value="Genomic_DNA"/>
</dbReference>
<evidence type="ECO:0008006" key="3">
    <source>
        <dbReference type="Google" id="ProtNLM"/>
    </source>
</evidence>
<dbReference type="Proteomes" id="UP001162483">
    <property type="component" value="Unassembled WGS sequence"/>
</dbReference>
<keyword evidence="2" id="KW-1185">Reference proteome</keyword>
<accession>A0ABN9GCZ9</accession>